<dbReference type="InterPro" id="IPR002925">
    <property type="entry name" value="Dienelactn_hydro"/>
</dbReference>
<proteinExistence type="predicted"/>
<reference evidence="2" key="1">
    <citation type="journal article" date="2020" name="Fungal Divers.">
        <title>Resolving the Mortierellaceae phylogeny through synthesis of multi-gene phylogenetics and phylogenomics.</title>
        <authorList>
            <person name="Vandepol N."/>
            <person name="Liber J."/>
            <person name="Desiro A."/>
            <person name="Na H."/>
            <person name="Kennedy M."/>
            <person name="Barry K."/>
            <person name="Grigoriev I.V."/>
            <person name="Miller A.N."/>
            <person name="O'Donnell K."/>
            <person name="Stajich J.E."/>
            <person name="Bonito G."/>
        </authorList>
    </citation>
    <scope>NUCLEOTIDE SEQUENCE</scope>
    <source>
        <strain evidence="2">NRRL 2769</strain>
    </source>
</reference>
<dbReference type="Proteomes" id="UP000703661">
    <property type="component" value="Unassembled WGS sequence"/>
</dbReference>
<dbReference type="Pfam" id="PF01738">
    <property type="entry name" value="DLH"/>
    <property type="match status" value="1"/>
</dbReference>
<evidence type="ECO:0000259" key="1">
    <source>
        <dbReference type="Pfam" id="PF01738"/>
    </source>
</evidence>
<dbReference type="PANTHER" id="PTHR47668:SF1">
    <property type="entry name" value="DIENELACTONE HYDROLASE DOMAIN-CONTAINING PROTEIN-RELATED"/>
    <property type="match status" value="1"/>
</dbReference>
<dbReference type="GO" id="GO:0016787">
    <property type="term" value="F:hydrolase activity"/>
    <property type="evidence" value="ECO:0007669"/>
    <property type="project" value="InterPro"/>
</dbReference>
<comment type="caution">
    <text evidence="2">The sequence shown here is derived from an EMBL/GenBank/DDBJ whole genome shotgun (WGS) entry which is preliminary data.</text>
</comment>
<dbReference type="Gene3D" id="3.40.50.1820">
    <property type="entry name" value="alpha/beta hydrolase"/>
    <property type="match status" value="1"/>
</dbReference>
<protein>
    <recommendedName>
        <fullName evidence="1">Dienelactone hydrolase domain-containing protein</fullName>
    </recommendedName>
</protein>
<name>A0A9P6MEJ8_9FUNG</name>
<evidence type="ECO:0000313" key="2">
    <source>
        <dbReference type="EMBL" id="KAF9995177.1"/>
    </source>
</evidence>
<keyword evidence="3" id="KW-1185">Reference proteome</keyword>
<evidence type="ECO:0000313" key="3">
    <source>
        <dbReference type="Proteomes" id="UP000703661"/>
    </source>
</evidence>
<dbReference type="InterPro" id="IPR029058">
    <property type="entry name" value="AB_hydrolase_fold"/>
</dbReference>
<feature type="domain" description="Dienelactone hydrolase" evidence="1">
    <location>
        <begin position="41"/>
        <end position="223"/>
    </location>
</feature>
<dbReference type="EMBL" id="JAAAID010003908">
    <property type="protein sequence ID" value="KAF9995177.1"/>
    <property type="molecule type" value="Genomic_DNA"/>
</dbReference>
<organism evidence="2 3">
    <name type="scientific">Entomortierella chlamydospora</name>
    <dbReference type="NCBI Taxonomy" id="101097"/>
    <lineage>
        <taxon>Eukaryota</taxon>
        <taxon>Fungi</taxon>
        <taxon>Fungi incertae sedis</taxon>
        <taxon>Mucoromycota</taxon>
        <taxon>Mortierellomycotina</taxon>
        <taxon>Mortierellomycetes</taxon>
        <taxon>Mortierellales</taxon>
        <taxon>Mortierellaceae</taxon>
        <taxon>Entomortierella</taxon>
    </lineage>
</organism>
<dbReference type="SUPFAM" id="SSF53474">
    <property type="entry name" value="alpha/beta-Hydrolases"/>
    <property type="match status" value="1"/>
</dbReference>
<dbReference type="AlphaFoldDB" id="A0A9P6MEJ8"/>
<feature type="non-terminal residue" evidence="2">
    <location>
        <position position="1"/>
    </location>
</feature>
<gene>
    <name evidence="2" type="ORF">BGZ80_007583</name>
</gene>
<dbReference type="PANTHER" id="PTHR47668">
    <property type="entry name" value="DIENELACTONE HYDROLASE FAMILY PROTEIN (AFU_ORTHOLOGUE AFUA_6G01940)"/>
    <property type="match status" value="1"/>
</dbReference>
<accession>A0A9P6MEJ8</accession>
<sequence length="225" mass="24881">MAAPTLSDRCCNTPAVEAVWKNLGEDKVLSTKVNGEDRKVYRTGPKDSKTGIIGVYDIFGFHPSTYQFYDRLATAHGGFQVSVPHWFKNGPPPKECFGDRPALMAWIAEHGSYSTSHFDELILAAIEDLRADGCDSFVIYGQCWGTFIAIQAAAEEKLPILAAGGPHPSMMSEEVISKVRCPIILLPAGDDMDMVPLIEKVNKEKKFSVESLQHRFENMKHGYTG</sequence>